<evidence type="ECO:0000256" key="9">
    <source>
        <dbReference type="HAMAP-Rule" id="MF_01808"/>
    </source>
</evidence>
<feature type="active site" description="O-(3'-phospho-DNA)-tyrosine intermediate" evidence="9">
    <location>
        <position position="283"/>
    </location>
</feature>
<keyword evidence="7 9" id="KW-0233">DNA recombination</keyword>
<evidence type="ECO:0000256" key="8">
    <source>
        <dbReference type="ARBA" id="ARBA00023306"/>
    </source>
</evidence>
<keyword evidence="2 9" id="KW-0963">Cytoplasm</keyword>
<evidence type="ECO:0000256" key="7">
    <source>
        <dbReference type="ARBA" id="ARBA00023172"/>
    </source>
</evidence>
<feature type="active site" evidence="9">
    <location>
        <position position="150"/>
    </location>
</feature>
<dbReference type="Gene3D" id="1.10.150.130">
    <property type="match status" value="1"/>
</dbReference>
<dbReference type="PANTHER" id="PTHR30349:SF77">
    <property type="entry name" value="TYROSINE RECOMBINASE XERC"/>
    <property type="match status" value="1"/>
</dbReference>
<dbReference type="SUPFAM" id="SSF56349">
    <property type="entry name" value="DNA breaking-rejoining enzymes"/>
    <property type="match status" value="1"/>
</dbReference>
<dbReference type="GO" id="GO:0005737">
    <property type="term" value="C:cytoplasm"/>
    <property type="evidence" value="ECO:0007669"/>
    <property type="project" value="UniProtKB-SubCell"/>
</dbReference>
<dbReference type="Gene3D" id="1.10.443.10">
    <property type="entry name" value="Intergrase catalytic core"/>
    <property type="match status" value="1"/>
</dbReference>
<evidence type="ECO:0000256" key="5">
    <source>
        <dbReference type="ARBA" id="ARBA00022908"/>
    </source>
</evidence>
<feature type="domain" description="Core-binding (CB)" evidence="11">
    <location>
        <begin position="4"/>
        <end position="89"/>
    </location>
</feature>
<reference evidence="12 13" key="1">
    <citation type="submission" date="2014-07" db="EMBL/GenBank/DDBJ databases">
        <title>Draft Genome Sequence of Gephyronic Acid Producer, Cystobacter violaceus Strain Cb vi76.</title>
        <authorList>
            <person name="Stevens D.C."/>
            <person name="Young J."/>
            <person name="Carmichael R."/>
            <person name="Tan J."/>
            <person name="Taylor R.E."/>
        </authorList>
    </citation>
    <scope>NUCLEOTIDE SEQUENCE [LARGE SCALE GENOMIC DNA]</scope>
    <source>
        <strain evidence="12 13">Cb vi76</strain>
    </source>
</reference>
<comment type="caution">
    <text evidence="12">The sequence shown here is derived from an EMBL/GenBank/DDBJ whole genome shotgun (WGS) entry which is preliminary data.</text>
</comment>
<comment type="subunit">
    <text evidence="9">Forms a cyclic heterotetrameric complex composed of two molecules of XerC and two molecules of XerD.</text>
</comment>
<organism evidence="12 13">
    <name type="scientific">Archangium violaceum Cb vi76</name>
    <dbReference type="NCBI Taxonomy" id="1406225"/>
    <lineage>
        <taxon>Bacteria</taxon>
        <taxon>Pseudomonadati</taxon>
        <taxon>Myxococcota</taxon>
        <taxon>Myxococcia</taxon>
        <taxon>Myxococcales</taxon>
        <taxon>Cystobacterineae</taxon>
        <taxon>Archangiaceae</taxon>
        <taxon>Archangium</taxon>
    </lineage>
</organism>
<protein>
    <recommendedName>
        <fullName evidence="9">Tyrosine recombinase XerC</fullName>
    </recommendedName>
</protein>
<dbReference type="EMBL" id="JPMI01000045">
    <property type="protein sequence ID" value="KFA93633.1"/>
    <property type="molecule type" value="Genomic_DNA"/>
</dbReference>
<evidence type="ECO:0000256" key="4">
    <source>
        <dbReference type="ARBA" id="ARBA00022829"/>
    </source>
</evidence>
<dbReference type="SUPFAM" id="SSF47823">
    <property type="entry name" value="lambda integrase-like, N-terminal domain"/>
    <property type="match status" value="1"/>
</dbReference>
<keyword evidence="8 9" id="KW-0131">Cell cycle</keyword>
<feature type="active site" evidence="9">
    <location>
        <position position="174"/>
    </location>
</feature>
<dbReference type="InterPro" id="IPR023009">
    <property type="entry name" value="Tyrosine_recombinase_XerC/XerD"/>
</dbReference>
<feature type="active site" evidence="9">
    <location>
        <position position="248"/>
    </location>
</feature>
<feature type="active site" evidence="9">
    <location>
        <position position="274"/>
    </location>
</feature>
<dbReference type="PROSITE" id="PS51900">
    <property type="entry name" value="CB"/>
    <property type="match status" value="1"/>
</dbReference>
<evidence type="ECO:0000256" key="2">
    <source>
        <dbReference type="ARBA" id="ARBA00022490"/>
    </source>
</evidence>
<dbReference type="GO" id="GO:0003677">
    <property type="term" value="F:DNA binding"/>
    <property type="evidence" value="ECO:0007669"/>
    <property type="project" value="UniProtKB-UniRule"/>
</dbReference>
<dbReference type="PANTHER" id="PTHR30349">
    <property type="entry name" value="PHAGE INTEGRASE-RELATED"/>
    <property type="match status" value="1"/>
</dbReference>
<dbReference type="GO" id="GO:0006313">
    <property type="term" value="P:DNA transposition"/>
    <property type="evidence" value="ECO:0007669"/>
    <property type="project" value="UniProtKB-UniRule"/>
</dbReference>
<dbReference type="NCBIfam" id="NF001399">
    <property type="entry name" value="PRK00283.1"/>
    <property type="match status" value="1"/>
</dbReference>
<dbReference type="Pfam" id="PF02899">
    <property type="entry name" value="Phage_int_SAM_1"/>
    <property type="match status" value="1"/>
</dbReference>
<evidence type="ECO:0000259" key="10">
    <source>
        <dbReference type="PROSITE" id="PS51898"/>
    </source>
</evidence>
<evidence type="ECO:0000313" key="12">
    <source>
        <dbReference type="EMBL" id="KFA93633.1"/>
    </source>
</evidence>
<comment type="function">
    <text evidence="9">Site-specific tyrosine recombinase, which acts by catalyzing the cutting and rejoining of the recombining DNA molecules. The XerC-XerD complex is essential to convert dimers of the bacterial chromosome into monomers to permit their segregation at cell division. It also contributes to the segregational stability of plasmids.</text>
</comment>
<proteinExistence type="inferred from homology"/>
<sequence length="302" mass="33747">MSTAELSPLLEKFRAHLEHEKGSSPHTVRNYLIDLVDYERYMVERMKLSLLSASHAAIRGYMGTLTVDHEATSRARRLASIKSFYKYLVRQKLLPGSPAKLVKSPKLPKSLPKVLPVDELFAILDMPSQKTVLGLRDRAILEILYGGGLRISELCGLNLVDVDRSGRIIRVMGKGSKERLCPVNAQAIRALEAYLARRGELLAVPREGQDAEAVFLNYRGGRLTPRSIGRHLDTYVVQCALQRKVSPHALRHSFATHLLGGGADIRSIQELLGHASLSTTQRYTHVSWEQLQQVYDAAHPRA</sequence>
<gene>
    <name evidence="9" type="primary">xerC</name>
    <name evidence="12" type="ORF">Q664_07660</name>
</gene>
<dbReference type="InterPro" id="IPR013762">
    <property type="entry name" value="Integrase-like_cat_sf"/>
</dbReference>
<dbReference type="Pfam" id="PF00589">
    <property type="entry name" value="Phage_integrase"/>
    <property type="match status" value="1"/>
</dbReference>
<evidence type="ECO:0000313" key="13">
    <source>
        <dbReference type="Proteomes" id="UP000028547"/>
    </source>
</evidence>
<evidence type="ECO:0000256" key="1">
    <source>
        <dbReference type="ARBA" id="ARBA00004496"/>
    </source>
</evidence>
<feature type="domain" description="Tyr recombinase" evidence="10">
    <location>
        <begin position="110"/>
        <end position="296"/>
    </location>
</feature>
<dbReference type="GO" id="GO:0009037">
    <property type="term" value="F:tyrosine-based site-specific recombinase activity"/>
    <property type="evidence" value="ECO:0007669"/>
    <property type="project" value="UniProtKB-UniRule"/>
</dbReference>
<keyword evidence="6 9" id="KW-0238">DNA-binding</keyword>
<comment type="subcellular location">
    <subcellularLocation>
        <location evidence="1 9">Cytoplasm</location>
    </subcellularLocation>
</comment>
<evidence type="ECO:0000256" key="6">
    <source>
        <dbReference type="ARBA" id="ARBA00023125"/>
    </source>
</evidence>
<dbReference type="PROSITE" id="PS51898">
    <property type="entry name" value="TYR_RECOMBINASE"/>
    <property type="match status" value="1"/>
</dbReference>
<dbReference type="GO" id="GO:0007059">
    <property type="term" value="P:chromosome segregation"/>
    <property type="evidence" value="ECO:0007669"/>
    <property type="project" value="UniProtKB-UniRule"/>
</dbReference>
<dbReference type="InterPro" id="IPR011010">
    <property type="entry name" value="DNA_brk_join_enz"/>
</dbReference>
<dbReference type="RefSeq" id="WP_043391526.1">
    <property type="nucleotide sequence ID" value="NZ_JPMI01000045.1"/>
</dbReference>
<keyword evidence="4 9" id="KW-0159">Chromosome partition</keyword>
<dbReference type="InterPro" id="IPR044068">
    <property type="entry name" value="CB"/>
</dbReference>
<keyword evidence="3 9" id="KW-0132">Cell division</keyword>
<dbReference type="Proteomes" id="UP000028547">
    <property type="component" value="Unassembled WGS sequence"/>
</dbReference>
<dbReference type="InterPro" id="IPR010998">
    <property type="entry name" value="Integrase_recombinase_N"/>
</dbReference>
<name>A0A084SYU8_9BACT</name>
<dbReference type="AlphaFoldDB" id="A0A084SYU8"/>
<accession>A0A084SYU8</accession>
<dbReference type="GO" id="GO:0051301">
    <property type="term" value="P:cell division"/>
    <property type="evidence" value="ECO:0007669"/>
    <property type="project" value="UniProtKB-KW"/>
</dbReference>
<dbReference type="InterPro" id="IPR002104">
    <property type="entry name" value="Integrase_catalytic"/>
</dbReference>
<keyword evidence="5 9" id="KW-0229">DNA integration</keyword>
<dbReference type="InterPro" id="IPR004107">
    <property type="entry name" value="Integrase_SAM-like_N"/>
</dbReference>
<feature type="active site" evidence="9">
    <location>
        <position position="251"/>
    </location>
</feature>
<dbReference type="InterPro" id="IPR050090">
    <property type="entry name" value="Tyrosine_recombinase_XerCD"/>
</dbReference>
<comment type="similarity">
    <text evidence="9">Belongs to the 'phage' integrase family. XerC subfamily.</text>
</comment>
<dbReference type="CDD" id="cd00798">
    <property type="entry name" value="INT_XerDC_C"/>
    <property type="match status" value="1"/>
</dbReference>
<dbReference type="HAMAP" id="MF_01808">
    <property type="entry name" value="Recomb_XerC_XerD"/>
    <property type="match status" value="1"/>
</dbReference>
<evidence type="ECO:0000256" key="3">
    <source>
        <dbReference type="ARBA" id="ARBA00022618"/>
    </source>
</evidence>
<evidence type="ECO:0000259" key="11">
    <source>
        <dbReference type="PROSITE" id="PS51900"/>
    </source>
</evidence>